<evidence type="ECO:0000256" key="1">
    <source>
        <dbReference type="SAM" id="Coils"/>
    </source>
</evidence>
<protein>
    <submittedName>
        <fullName evidence="2">Uncharacterized protein</fullName>
    </submittedName>
</protein>
<reference evidence="2" key="1">
    <citation type="journal article" date="2021" name="Proc. Natl. Acad. Sci. U.S.A.">
        <title>A Catalog of Tens of Thousands of Viruses from Human Metagenomes Reveals Hidden Associations with Chronic Diseases.</title>
        <authorList>
            <person name="Tisza M.J."/>
            <person name="Buck C.B."/>
        </authorList>
    </citation>
    <scope>NUCLEOTIDE SEQUENCE</scope>
    <source>
        <strain evidence="2">CtyFl19</strain>
    </source>
</reference>
<accession>A0A8S5M1B4</accession>
<dbReference type="EMBL" id="BK014791">
    <property type="protein sequence ID" value="DAD75867.1"/>
    <property type="molecule type" value="Genomic_DNA"/>
</dbReference>
<evidence type="ECO:0000313" key="2">
    <source>
        <dbReference type="EMBL" id="DAD75867.1"/>
    </source>
</evidence>
<keyword evidence="1" id="KW-0175">Coiled coil</keyword>
<proteinExistence type="predicted"/>
<name>A0A8S5M1B4_9CAUD</name>
<feature type="coiled-coil region" evidence="1">
    <location>
        <begin position="48"/>
        <end position="75"/>
    </location>
</feature>
<organism evidence="2">
    <name type="scientific">Myoviridae sp. ctyFl19</name>
    <dbReference type="NCBI Taxonomy" id="2826717"/>
    <lineage>
        <taxon>Viruses</taxon>
        <taxon>Duplodnaviria</taxon>
        <taxon>Heunggongvirae</taxon>
        <taxon>Uroviricota</taxon>
        <taxon>Caudoviricetes</taxon>
    </lineage>
</organism>
<sequence>MMTFICVVSIALSLVQIPALALLFRRAHRLSRGQGWCYRDLQRVLLRIGAVESSLTDAREEQEKLRDRLEESFDVVAAKLDMLTPEEEEMAAFSQGLENILGYTPEAGWEEA</sequence>